<reference evidence="1" key="1">
    <citation type="journal article" date="2014" name="Int. J. Syst. Evol. Microbiol.">
        <title>Complete genome of a new Firmicutes species belonging to the dominant human colonic microbiota ('Ruminococcus bicirculans') reveals two chromosomes and a selective capacity to utilize plant glucans.</title>
        <authorList>
            <consortium name="NISC Comparative Sequencing Program"/>
            <person name="Wegmann U."/>
            <person name="Louis P."/>
            <person name="Goesmann A."/>
            <person name="Henrissat B."/>
            <person name="Duncan S.H."/>
            <person name="Flint H.J."/>
        </authorList>
    </citation>
    <scope>NUCLEOTIDE SEQUENCE</scope>
    <source>
        <strain evidence="1">NBRC 113428</strain>
    </source>
</reference>
<name>A0ABW1YWG9_9RHOB</name>
<comment type="caution">
    <text evidence="1">The sequence shown here is derived from an EMBL/GenBank/DDBJ whole genome shotgun (WGS) entry which is preliminary data.</text>
</comment>
<accession>A0ABW1YWG9</accession>
<evidence type="ECO:0000313" key="1">
    <source>
        <dbReference type="EMBL" id="MFC6640400.1"/>
    </source>
</evidence>
<keyword evidence="3" id="KW-1185">Reference proteome</keyword>
<protein>
    <submittedName>
        <fullName evidence="1">Uncharacterized protein</fullName>
    </submittedName>
</protein>
<dbReference type="RefSeq" id="WP_132443602.1">
    <property type="nucleotide sequence ID" value="NZ_JBHSWA010000001.1"/>
</dbReference>
<reference evidence="3" key="2">
    <citation type="journal article" date="2019" name="Int. J. Syst. Evol. Microbiol.">
        <title>The Global Catalogue of Microorganisms (GCM) 10K type strain sequencing project: providing services to taxonomists for standard genome sequencing and annotation.</title>
        <authorList>
            <consortium name="The Broad Institute Genomics Platform"/>
            <consortium name="The Broad Institute Genome Sequencing Center for Infectious Disease"/>
            <person name="Wu L."/>
            <person name="Ma J."/>
        </authorList>
    </citation>
    <scope>NUCLEOTIDE SEQUENCE [LARGE SCALE GENOMIC DNA]</scope>
    <source>
        <strain evidence="3">NBRC 111368</strain>
    </source>
</reference>
<evidence type="ECO:0000313" key="3">
    <source>
        <dbReference type="Proteomes" id="UP001596403"/>
    </source>
</evidence>
<dbReference type="EMBL" id="JBHSWA010000001">
    <property type="protein sequence ID" value="MFC6640400.1"/>
    <property type="molecule type" value="Genomic_DNA"/>
</dbReference>
<sequence length="97" mass="10968">MGFDLRKSVRLEALSIGMRARCNDLSRDDVDAMVTRAEEAMSSDEPLFRAITDFAVQYEECRFDRERLVAIGQTLTDAIRTLVQHEPVDAGRADIYG</sequence>
<dbReference type="Proteomes" id="UP001596403">
    <property type="component" value="Unassembled WGS sequence"/>
</dbReference>
<reference evidence="1" key="3">
    <citation type="submission" date="2024-09" db="EMBL/GenBank/DDBJ databases">
        <authorList>
            <person name="Sun Q."/>
            <person name="Mori K."/>
        </authorList>
    </citation>
    <scope>NUCLEOTIDE SEQUENCE</scope>
    <source>
        <strain evidence="1">NBRC 113428</strain>
    </source>
</reference>
<dbReference type="EMBL" id="JBHSWA010000001">
    <property type="protein sequence ID" value="MFC6643252.1"/>
    <property type="molecule type" value="Genomic_DNA"/>
</dbReference>
<proteinExistence type="predicted"/>
<organism evidence="1 3">
    <name type="scientific">Sulfitobacter profundi</name>
    <dbReference type="NCBI Taxonomy" id="2679961"/>
    <lineage>
        <taxon>Bacteria</taxon>
        <taxon>Pseudomonadati</taxon>
        <taxon>Pseudomonadota</taxon>
        <taxon>Alphaproteobacteria</taxon>
        <taxon>Rhodobacterales</taxon>
        <taxon>Roseobacteraceae</taxon>
        <taxon>Sulfitobacter</taxon>
    </lineage>
</organism>
<gene>
    <name evidence="1" type="ORF">ACFQAU_00225</name>
    <name evidence="2" type="ORF">ACFQAU_17725</name>
</gene>
<evidence type="ECO:0000313" key="2">
    <source>
        <dbReference type="EMBL" id="MFC6643252.1"/>
    </source>
</evidence>